<accession>A0ACC1A7S4</accession>
<organism evidence="1 2">
    <name type="scientific">Pistacia atlantica</name>
    <dbReference type="NCBI Taxonomy" id="434234"/>
    <lineage>
        <taxon>Eukaryota</taxon>
        <taxon>Viridiplantae</taxon>
        <taxon>Streptophyta</taxon>
        <taxon>Embryophyta</taxon>
        <taxon>Tracheophyta</taxon>
        <taxon>Spermatophyta</taxon>
        <taxon>Magnoliopsida</taxon>
        <taxon>eudicotyledons</taxon>
        <taxon>Gunneridae</taxon>
        <taxon>Pentapetalae</taxon>
        <taxon>rosids</taxon>
        <taxon>malvids</taxon>
        <taxon>Sapindales</taxon>
        <taxon>Anacardiaceae</taxon>
        <taxon>Pistacia</taxon>
    </lineage>
</organism>
<evidence type="ECO:0000313" key="1">
    <source>
        <dbReference type="EMBL" id="KAJ0082342.1"/>
    </source>
</evidence>
<dbReference type="EMBL" id="CM047908">
    <property type="protein sequence ID" value="KAJ0082342.1"/>
    <property type="molecule type" value="Genomic_DNA"/>
</dbReference>
<protein>
    <submittedName>
        <fullName evidence="1">Uncharacterized protein</fullName>
    </submittedName>
</protein>
<evidence type="ECO:0000313" key="2">
    <source>
        <dbReference type="Proteomes" id="UP001164250"/>
    </source>
</evidence>
<reference evidence="2" key="1">
    <citation type="journal article" date="2023" name="G3 (Bethesda)">
        <title>Genome assembly and association tests identify interacting loci associated with vigor, precocity, and sex in interspecific pistachio rootstocks.</title>
        <authorList>
            <person name="Palmer W."/>
            <person name="Jacygrad E."/>
            <person name="Sagayaradj S."/>
            <person name="Cavanaugh K."/>
            <person name="Han R."/>
            <person name="Bertier L."/>
            <person name="Beede B."/>
            <person name="Kafkas S."/>
            <person name="Golino D."/>
            <person name="Preece J."/>
            <person name="Michelmore R."/>
        </authorList>
    </citation>
    <scope>NUCLEOTIDE SEQUENCE [LARGE SCALE GENOMIC DNA]</scope>
</reference>
<gene>
    <name evidence="1" type="ORF">Patl1_10452</name>
</gene>
<keyword evidence="2" id="KW-1185">Reference proteome</keyword>
<comment type="caution">
    <text evidence="1">The sequence shown here is derived from an EMBL/GenBank/DDBJ whole genome shotgun (WGS) entry which is preliminary data.</text>
</comment>
<name>A0ACC1A7S4_9ROSI</name>
<sequence>MAKKHQCVESQDQIQTNDTKGEDDIEEVLKEFMEMRVLTQSMERKSEAGPRQMQSKQLKILSRLNLYPRLI</sequence>
<dbReference type="Proteomes" id="UP001164250">
    <property type="component" value="Chromosome 12"/>
</dbReference>
<proteinExistence type="predicted"/>